<organism evidence="1 2">
    <name type="scientific">Dysgonomonas hofstadii</name>
    <dbReference type="NCBI Taxonomy" id="637886"/>
    <lineage>
        <taxon>Bacteria</taxon>
        <taxon>Pseudomonadati</taxon>
        <taxon>Bacteroidota</taxon>
        <taxon>Bacteroidia</taxon>
        <taxon>Bacteroidales</taxon>
        <taxon>Dysgonomonadaceae</taxon>
        <taxon>Dysgonomonas</taxon>
    </lineage>
</organism>
<dbReference type="NCBIfam" id="TIGR00741">
    <property type="entry name" value="yfiA"/>
    <property type="match status" value="1"/>
</dbReference>
<dbReference type="Proteomes" id="UP000555103">
    <property type="component" value="Unassembled WGS sequence"/>
</dbReference>
<comment type="caution">
    <text evidence="1">The sequence shown here is derived from an EMBL/GenBank/DDBJ whole genome shotgun (WGS) entry which is preliminary data.</text>
</comment>
<evidence type="ECO:0000313" key="2">
    <source>
        <dbReference type="Proteomes" id="UP000555103"/>
    </source>
</evidence>
<accession>A0A840CX71</accession>
<proteinExistence type="predicted"/>
<dbReference type="Pfam" id="PF02482">
    <property type="entry name" value="Ribosomal_S30AE"/>
    <property type="match status" value="1"/>
</dbReference>
<dbReference type="EMBL" id="JACIEP010000007">
    <property type="protein sequence ID" value="MBB4036473.1"/>
    <property type="molecule type" value="Genomic_DNA"/>
</dbReference>
<gene>
    <name evidence="1" type="ORF">GGR21_002375</name>
</gene>
<dbReference type="CDD" id="cd00552">
    <property type="entry name" value="RaiA"/>
    <property type="match status" value="1"/>
</dbReference>
<protein>
    <submittedName>
        <fullName evidence="1">Putative sigma-54 modulation protein</fullName>
    </submittedName>
</protein>
<reference evidence="1 2" key="1">
    <citation type="submission" date="2020-08" db="EMBL/GenBank/DDBJ databases">
        <title>Genomic Encyclopedia of Type Strains, Phase IV (KMG-IV): sequencing the most valuable type-strain genomes for metagenomic binning, comparative biology and taxonomic classification.</title>
        <authorList>
            <person name="Goeker M."/>
        </authorList>
    </citation>
    <scope>NUCLEOTIDE SEQUENCE [LARGE SCALE GENOMIC DNA]</scope>
    <source>
        <strain evidence="1 2">DSM 104969</strain>
    </source>
</reference>
<dbReference type="RefSeq" id="WP_183307369.1">
    <property type="nucleotide sequence ID" value="NZ_JACIEP010000007.1"/>
</dbReference>
<dbReference type="AlphaFoldDB" id="A0A840CX71"/>
<dbReference type="SUPFAM" id="SSF69754">
    <property type="entry name" value="Ribosome binding protein Y (YfiA homologue)"/>
    <property type="match status" value="1"/>
</dbReference>
<dbReference type="InterPro" id="IPR036567">
    <property type="entry name" value="RHF-like"/>
</dbReference>
<dbReference type="InterPro" id="IPR003489">
    <property type="entry name" value="RHF/RaiA"/>
</dbReference>
<evidence type="ECO:0000313" key="1">
    <source>
        <dbReference type="EMBL" id="MBB4036473.1"/>
    </source>
</evidence>
<sequence length="99" mass="11118">MNIAIQSLHFDASANLKEFIEKKLSKLDKFSDQIVDAEVILKVVKPETANNKEASIKLNIKNGELFANKTADTFEEAVMQGIEALEKQVLKVKEKTQVK</sequence>
<name>A0A840CX71_9BACT</name>
<dbReference type="Gene3D" id="3.30.160.100">
    <property type="entry name" value="Ribosome hibernation promotion factor-like"/>
    <property type="match status" value="1"/>
</dbReference>
<keyword evidence="2" id="KW-1185">Reference proteome</keyword>